<dbReference type="PROSITE" id="PS51459">
    <property type="entry name" value="FIDO"/>
    <property type="match status" value="1"/>
</dbReference>
<proteinExistence type="predicted"/>
<feature type="domain" description="Fido" evidence="3">
    <location>
        <begin position="135"/>
        <end position="282"/>
    </location>
</feature>
<accession>A0A846WU18</accession>
<evidence type="ECO:0000256" key="1">
    <source>
        <dbReference type="PIRSR" id="PIRSR640198-1"/>
    </source>
</evidence>
<keyword evidence="2" id="KW-0547">Nucleotide-binding</keyword>
<dbReference type="PANTHER" id="PTHR13504:SF38">
    <property type="entry name" value="FIDO DOMAIN-CONTAINING PROTEIN"/>
    <property type="match status" value="1"/>
</dbReference>
<sequence length="392" mass="42113">MWPAIDYEYLDWTPTIPAELLARAQRDRHRGPYRAAVVPLIADKTPAVPAPLATLVSEASAMIARFDAEFGSEIASFATILLRSESASSSQIENLSSGAKQIALAQLGSTEKRNATAIVGNVAAMSAAIALADRLDADTILAMHRALLENHDPAIAGAWRTDQVWIGGSGVGPHGADFVAPAARYVPQLIDDLLIFARRTDLPPLLATAIAHAQFETIHPFPDGNGRTGRALVQSMFRHHGMTHTVTIPVSAGLLADTGHYFATLDAYREGDVVPIIETMANAAMSAIAQATDLVSELRRIRSHWSDIVRVRGGSSAQRLLDVVLRQPVVDTKTVAGELGISPTNAGRAIAPLVEAGVLVEFTGFRRNRMWQAVEVTAALDDFAARAMRRLQ</sequence>
<dbReference type="InterPro" id="IPR003812">
    <property type="entry name" value="Fido"/>
</dbReference>
<dbReference type="EMBL" id="JAAXPC010000027">
    <property type="protein sequence ID" value="NKY05042.1"/>
    <property type="molecule type" value="Genomic_DNA"/>
</dbReference>
<feature type="active site" evidence="1">
    <location>
        <position position="219"/>
    </location>
</feature>
<gene>
    <name evidence="4" type="ORF">HGA05_26130</name>
</gene>
<dbReference type="RefSeq" id="WP_006368965.1">
    <property type="nucleotide sequence ID" value="NZ_CP116236.1"/>
</dbReference>
<evidence type="ECO:0000259" key="3">
    <source>
        <dbReference type="PROSITE" id="PS51459"/>
    </source>
</evidence>
<feature type="binding site" evidence="2">
    <location>
        <begin position="223"/>
        <end position="230"/>
    </location>
    <ligand>
        <name>ATP</name>
        <dbReference type="ChEBI" id="CHEBI:30616"/>
    </ligand>
</feature>
<dbReference type="Gene3D" id="1.10.3290.10">
    <property type="entry name" value="Fido-like domain"/>
    <property type="match status" value="1"/>
</dbReference>
<dbReference type="AlphaFoldDB" id="A0A846WU18"/>
<organism evidence="4 5">
    <name type="scientific">Gordonia polyisoprenivorans</name>
    <dbReference type="NCBI Taxonomy" id="84595"/>
    <lineage>
        <taxon>Bacteria</taxon>
        <taxon>Bacillati</taxon>
        <taxon>Actinomycetota</taxon>
        <taxon>Actinomycetes</taxon>
        <taxon>Mycobacteriales</taxon>
        <taxon>Gordoniaceae</taxon>
        <taxon>Gordonia</taxon>
    </lineage>
</organism>
<dbReference type="PANTHER" id="PTHR13504">
    <property type="entry name" value="FIDO DOMAIN-CONTAINING PROTEIN DDB_G0283145"/>
    <property type="match status" value="1"/>
</dbReference>
<dbReference type="GO" id="GO:0005524">
    <property type="term" value="F:ATP binding"/>
    <property type="evidence" value="ECO:0007669"/>
    <property type="project" value="UniProtKB-KW"/>
</dbReference>
<evidence type="ECO:0000313" key="4">
    <source>
        <dbReference type="EMBL" id="NKY05042.1"/>
    </source>
</evidence>
<dbReference type="InterPro" id="IPR040198">
    <property type="entry name" value="Fido_containing"/>
</dbReference>
<dbReference type="Proteomes" id="UP000563898">
    <property type="component" value="Unassembled WGS sequence"/>
</dbReference>
<reference evidence="4 5" key="1">
    <citation type="submission" date="2020-04" db="EMBL/GenBank/DDBJ databases">
        <title>MicrobeNet Type strains.</title>
        <authorList>
            <person name="Nicholson A.C."/>
        </authorList>
    </citation>
    <scope>NUCLEOTIDE SEQUENCE [LARGE SCALE GENOMIC DNA]</scope>
    <source>
        <strain evidence="4 5">ATCC BAA-14</strain>
    </source>
</reference>
<dbReference type="SUPFAM" id="SSF140931">
    <property type="entry name" value="Fic-like"/>
    <property type="match status" value="1"/>
</dbReference>
<comment type="caution">
    <text evidence="4">The sequence shown here is derived from an EMBL/GenBank/DDBJ whole genome shotgun (WGS) entry which is preliminary data.</text>
</comment>
<dbReference type="InterPro" id="IPR036597">
    <property type="entry name" value="Fido-like_dom_sf"/>
</dbReference>
<keyword evidence="2" id="KW-0067">ATP-binding</keyword>
<dbReference type="Pfam" id="PF02661">
    <property type="entry name" value="Fic"/>
    <property type="match status" value="1"/>
</dbReference>
<name>A0A846WU18_9ACTN</name>
<evidence type="ECO:0000256" key="2">
    <source>
        <dbReference type="PIRSR" id="PIRSR640198-2"/>
    </source>
</evidence>
<evidence type="ECO:0000313" key="5">
    <source>
        <dbReference type="Proteomes" id="UP000563898"/>
    </source>
</evidence>
<protein>
    <submittedName>
        <fullName evidence="4">Fic family protein</fullName>
    </submittedName>
</protein>